<comment type="caution">
    <text evidence="2">The sequence shown here is derived from an EMBL/GenBank/DDBJ whole genome shotgun (WGS) entry which is preliminary data.</text>
</comment>
<dbReference type="PROSITE" id="PS51257">
    <property type="entry name" value="PROKAR_LIPOPROTEIN"/>
    <property type="match status" value="1"/>
</dbReference>
<organism evidence="2 3">
    <name type="scientific">Halostreptopolyspora alba</name>
    <dbReference type="NCBI Taxonomy" id="2487137"/>
    <lineage>
        <taxon>Bacteria</taxon>
        <taxon>Bacillati</taxon>
        <taxon>Actinomycetota</taxon>
        <taxon>Actinomycetes</taxon>
        <taxon>Streptosporangiales</taxon>
        <taxon>Nocardiopsidaceae</taxon>
        <taxon>Halostreptopolyspora</taxon>
    </lineage>
</organism>
<evidence type="ECO:0000256" key="1">
    <source>
        <dbReference type="SAM" id="SignalP"/>
    </source>
</evidence>
<keyword evidence="3" id="KW-1185">Reference proteome</keyword>
<name>A0A3N0E1U4_9ACTN</name>
<gene>
    <name evidence="2" type="ORF">EFW17_21275</name>
</gene>
<feature type="signal peptide" evidence="1">
    <location>
        <begin position="1"/>
        <end position="28"/>
    </location>
</feature>
<keyword evidence="1" id="KW-0732">Signal</keyword>
<evidence type="ECO:0000313" key="3">
    <source>
        <dbReference type="Proteomes" id="UP000269198"/>
    </source>
</evidence>
<proteinExistence type="predicted"/>
<dbReference type="RefSeq" id="WP_123203200.1">
    <property type="nucleotide sequence ID" value="NZ_RJMB01000029.1"/>
</dbReference>
<sequence length="77" mass="8345">MRRLAVHTATVTITACAAVLVLTLPAQAALEPLPTDHELQLEHDFLTPLKELLAGQNPLDDLLRETNSDLPIPVNLA</sequence>
<dbReference type="EMBL" id="RJMB01000029">
    <property type="protein sequence ID" value="RNL81822.1"/>
    <property type="molecule type" value="Genomic_DNA"/>
</dbReference>
<evidence type="ECO:0000313" key="2">
    <source>
        <dbReference type="EMBL" id="RNL81822.1"/>
    </source>
</evidence>
<dbReference type="Proteomes" id="UP000269198">
    <property type="component" value="Unassembled WGS sequence"/>
</dbReference>
<feature type="chain" id="PRO_5018035515" description="Secreted protein" evidence="1">
    <location>
        <begin position="29"/>
        <end position="77"/>
    </location>
</feature>
<dbReference type="AlphaFoldDB" id="A0A3N0E1U4"/>
<protein>
    <recommendedName>
        <fullName evidence="4">Secreted protein</fullName>
    </recommendedName>
</protein>
<accession>A0A3N0E1U4</accession>
<reference evidence="2 3" key="1">
    <citation type="submission" date="2018-11" db="EMBL/GenBank/DDBJ databases">
        <title>The genome draft of YIM 96095.</title>
        <authorList>
            <person name="Tang S.-K."/>
            <person name="Chunyu W.-X."/>
            <person name="Feng Y.-Z."/>
        </authorList>
    </citation>
    <scope>NUCLEOTIDE SEQUENCE [LARGE SCALE GENOMIC DNA]</scope>
    <source>
        <strain evidence="2 3">YIM 96095</strain>
    </source>
</reference>
<evidence type="ECO:0008006" key="4">
    <source>
        <dbReference type="Google" id="ProtNLM"/>
    </source>
</evidence>